<comment type="similarity">
    <text evidence="2">Belongs to the GMC oxidoreductase family.</text>
</comment>
<keyword evidence="3" id="KW-0285">Flavoprotein</keyword>
<comment type="cofactor">
    <cofactor evidence="1">
        <name>FAD</name>
        <dbReference type="ChEBI" id="CHEBI:57692"/>
    </cofactor>
</comment>
<dbReference type="Proteomes" id="UP000671119">
    <property type="component" value="Unassembled WGS sequence"/>
</dbReference>
<dbReference type="InterPro" id="IPR000172">
    <property type="entry name" value="GMC_OxRdtase_N"/>
</dbReference>
<accession>A0ABD4Q7C1</accession>
<evidence type="ECO:0000313" key="6">
    <source>
        <dbReference type="EMBL" id="MBP0685439.1"/>
    </source>
</evidence>
<evidence type="ECO:0000313" key="7">
    <source>
        <dbReference type="Proteomes" id="UP000671119"/>
    </source>
</evidence>
<dbReference type="InterPro" id="IPR012132">
    <property type="entry name" value="GMC_OxRdtase"/>
</dbReference>
<reference evidence="6 7" key="1">
    <citation type="submission" date="2021-03" db="EMBL/GenBank/DDBJ databases">
        <title>Whole Genome Sequencing of Mycobacterium tuberculosis clinical isolates from Arunachal Pradesh, India.</title>
        <authorList>
            <person name="Singh S."/>
            <person name="Mudliar S.R."/>
            <person name="Kulsum U."/>
            <person name="Rufai S.B."/>
            <person name="Singh P.K."/>
            <person name="Umpo M."/>
            <person name="Nyori M."/>
        </authorList>
    </citation>
    <scope>NUCLEOTIDE SEQUENCE [LARGE SCALE GENOMIC DNA]</scope>
    <source>
        <strain evidence="6 7">OMICS/BPL/0142/20/SP</strain>
    </source>
</reference>
<protein>
    <submittedName>
        <fullName evidence="6">GMC family oxidoreductase N-terminal domain-containing protein</fullName>
    </submittedName>
</protein>
<proteinExistence type="inferred from homology"/>
<name>A0ABD4Q7C1_MYCTX</name>
<evidence type="ECO:0000256" key="4">
    <source>
        <dbReference type="ARBA" id="ARBA00022827"/>
    </source>
</evidence>
<dbReference type="EMBL" id="JAGIZI010000110">
    <property type="protein sequence ID" value="MBP0685439.1"/>
    <property type="molecule type" value="Genomic_DNA"/>
</dbReference>
<evidence type="ECO:0000259" key="5">
    <source>
        <dbReference type="PROSITE" id="PS00624"/>
    </source>
</evidence>
<dbReference type="InterPro" id="IPR036188">
    <property type="entry name" value="FAD/NAD-bd_sf"/>
</dbReference>
<comment type="caution">
    <text evidence="6">The sequence shown here is derived from an EMBL/GenBank/DDBJ whole genome shotgun (WGS) entry which is preliminary data.</text>
</comment>
<feature type="non-terminal residue" evidence="6">
    <location>
        <position position="1"/>
    </location>
</feature>
<dbReference type="PANTHER" id="PTHR11552:SF147">
    <property type="entry name" value="CHOLINE DEHYDROGENASE, MITOCHONDRIAL"/>
    <property type="match status" value="1"/>
</dbReference>
<dbReference type="Pfam" id="PF00732">
    <property type="entry name" value="GMC_oxred_N"/>
    <property type="match status" value="1"/>
</dbReference>
<feature type="non-terminal residue" evidence="6">
    <location>
        <position position="121"/>
    </location>
</feature>
<feature type="domain" description="Glucose-methanol-choline oxidoreductase N-terminal" evidence="5">
    <location>
        <begin position="73"/>
        <end position="87"/>
    </location>
</feature>
<dbReference type="PANTHER" id="PTHR11552">
    <property type="entry name" value="GLUCOSE-METHANOL-CHOLINE GMC OXIDOREDUCTASE"/>
    <property type="match status" value="1"/>
</dbReference>
<gene>
    <name evidence="6" type="ORF">J8J21_20560</name>
</gene>
<sequence length="121" mass="13198">HSGERWNAARAYLHGGNARDRRSNGGRNHLHVMTGTQVLRILFEKRRAVGVLAWRDGREIVLRARREIIVSAGTFGSPQLLMVSGVGPADHLRAQGLAVVHALPGVGGNLPDHLAIVLHKR</sequence>
<evidence type="ECO:0000256" key="2">
    <source>
        <dbReference type="ARBA" id="ARBA00010790"/>
    </source>
</evidence>
<dbReference type="PROSITE" id="PS00624">
    <property type="entry name" value="GMC_OXRED_2"/>
    <property type="match status" value="1"/>
</dbReference>
<dbReference type="SUPFAM" id="SSF51905">
    <property type="entry name" value="FAD/NAD(P)-binding domain"/>
    <property type="match status" value="1"/>
</dbReference>
<evidence type="ECO:0000256" key="3">
    <source>
        <dbReference type="ARBA" id="ARBA00022630"/>
    </source>
</evidence>
<dbReference type="Gene3D" id="3.50.50.60">
    <property type="entry name" value="FAD/NAD(P)-binding domain"/>
    <property type="match status" value="1"/>
</dbReference>
<dbReference type="AlphaFoldDB" id="A0ABD4Q7C1"/>
<organism evidence="6 7">
    <name type="scientific">Mycobacterium tuberculosis</name>
    <dbReference type="NCBI Taxonomy" id="1773"/>
    <lineage>
        <taxon>Bacteria</taxon>
        <taxon>Bacillati</taxon>
        <taxon>Actinomycetota</taxon>
        <taxon>Actinomycetes</taxon>
        <taxon>Mycobacteriales</taxon>
        <taxon>Mycobacteriaceae</taxon>
        <taxon>Mycobacterium</taxon>
        <taxon>Mycobacterium tuberculosis complex</taxon>
    </lineage>
</organism>
<keyword evidence="4" id="KW-0274">FAD</keyword>
<evidence type="ECO:0000256" key="1">
    <source>
        <dbReference type="ARBA" id="ARBA00001974"/>
    </source>
</evidence>